<dbReference type="InterPro" id="IPR051398">
    <property type="entry name" value="Polysacch_Deacetylase"/>
</dbReference>
<dbReference type="EC" id="3.5.1.-" evidence="5"/>
<evidence type="ECO:0000259" key="4">
    <source>
        <dbReference type="PROSITE" id="PS51677"/>
    </source>
</evidence>
<evidence type="ECO:0000256" key="2">
    <source>
        <dbReference type="ARBA" id="ARBA00022729"/>
    </source>
</evidence>
<dbReference type="InterPro" id="IPR002509">
    <property type="entry name" value="NODB_dom"/>
</dbReference>
<evidence type="ECO:0000313" key="6">
    <source>
        <dbReference type="Proteomes" id="UP000464524"/>
    </source>
</evidence>
<evidence type="ECO:0000256" key="1">
    <source>
        <dbReference type="ARBA" id="ARBA00004613"/>
    </source>
</evidence>
<dbReference type="SUPFAM" id="SSF88713">
    <property type="entry name" value="Glycoside hydrolase/deacetylase"/>
    <property type="match status" value="1"/>
</dbReference>
<dbReference type="Proteomes" id="UP000464524">
    <property type="component" value="Chromosome"/>
</dbReference>
<dbReference type="KEGG" id="pmes:FX988_02714"/>
<name>A0A857JND2_9ALTE</name>
<dbReference type="PANTHER" id="PTHR34216:SF3">
    <property type="entry name" value="POLY-BETA-1,6-N-ACETYL-D-GLUCOSAMINE N-DEACETYLASE"/>
    <property type="match status" value="1"/>
</dbReference>
<dbReference type="Pfam" id="PF01522">
    <property type="entry name" value="Polysacc_deac_1"/>
    <property type="match status" value="1"/>
</dbReference>
<keyword evidence="2 3" id="KW-0732">Signal</keyword>
<evidence type="ECO:0000256" key="3">
    <source>
        <dbReference type="SAM" id="SignalP"/>
    </source>
</evidence>
<keyword evidence="5" id="KW-0378">Hydrolase</keyword>
<accession>A0A857JND2</accession>
<dbReference type="RefSeq" id="WP_160180543.1">
    <property type="nucleotide sequence ID" value="NZ_CP047656.1"/>
</dbReference>
<dbReference type="InterPro" id="IPR011330">
    <property type="entry name" value="Glyco_hydro/deAcase_b/a-brl"/>
</dbReference>
<comment type="subcellular location">
    <subcellularLocation>
        <location evidence="1">Secreted</location>
    </subcellularLocation>
</comment>
<dbReference type="GO" id="GO:0016810">
    <property type="term" value="F:hydrolase activity, acting on carbon-nitrogen (but not peptide) bonds"/>
    <property type="evidence" value="ECO:0007669"/>
    <property type="project" value="InterPro"/>
</dbReference>
<feature type="domain" description="NodB homology" evidence="4">
    <location>
        <begin position="82"/>
        <end position="349"/>
    </location>
</feature>
<sequence>MDRIIFYVLICLGLCISSSKTLAGDNAVILLYHHVSESTPASTSVSPDTFKAHMAYLADNYTVLPLKDIVTALKNKQSLPDKAIAVTFDDGFNNIYQNGHPILTKYNLPYTVFINPDLVDKVNYHLSWDDMRVMEKQGASFANHNLRHEHLLSRLPNESDEAWLTRRISDIQAAEQLLKDNLGVKDKFFAYPYGEYSPELQARLTKLGYVGFAQYSGAIASFSDFSALPRFPAAGIYANLDRLKVKMASLAMPVQNPFPDTPLVKGAPFTFEFSVHSDDINNNQIACYFQGDRQKITINDELITVDFKQKLPVGRSRVNCTAPSKREPSRYYWYSKPWFIPTESGDWPD</sequence>
<dbReference type="EMBL" id="CP047656">
    <property type="protein sequence ID" value="QHJ12457.1"/>
    <property type="molecule type" value="Genomic_DNA"/>
</dbReference>
<dbReference type="PROSITE" id="PS51677">
    <property type="entry name" value="NODB"/>
    <property type="match status" value="1"/>
</dbReference>
<dbReference type="Gene3D" id="3.20.20.370">
    <property type="entry name" value="Glycoside hydrolase/deacetylase"/>
    <property type="match status" value="1"/>
</dbReference>
<dbReference type="GO" id="GO:0005576">
    <property type="term" value="C:extracellular region"/>
    <property type="evidence" value="ECO:0007669"/>
    <property type="project" value="UniProtKB-SubCell"/>
</dbReference>
<evidence type="ECO:0000313" key="5">
    <source>
        <dbReference type="EMBL" id="QHJ12457.1"/>
    </source>
</evidence>
<dbReference type="AlphaFoldDB" id="A0A857JND2"/>
<proteinExistence type="predicted"/>
<feature type="chain" id="PRO_5032454723" evidence="3">
    <location>
        <begin position="24"/>
        <end position="349"/>
    </location>
</feature>
<dbReference type="GO" id="GO:0005975">
    <property type="term" value="P:carbohydrate metabolic process"/>
    <property type="evidence" value="ECO:0007669"/>
    <property type="project" value="InterPro"/>
</dbReference>
<protein>
    <submittedName>
        <fullName evidence="5">Poly-beta-1,6-N-acetyl-D-glucosamine N-deacetylase</fullName>
        <ecNumber evidence="5">3.5.1.-</ecNumber>
    </submittedName>
</protein>
<feature type="signal peptide" evidence="3">
    <location>
        <begin position="1"/>
        <end position="23"/>
    </location>
</feature>
<keyword evidence="6" id="KW-1185">Reference proteome</keyword>
<organism evidence="5 6">
    <name type="scientific">Paraglaciecola mesophila</name>
    <dbReference type="NCBI Taxonomy" id="197222"/>
    <lineage>
        <taxon>Bacteria</taxon>
        <taxon>Pseudomonadati</taxon>
        <taxon>Pseudomonadota</taxon>
        <taxon>Gammaproteobacteria</taxon>
        <taxon>Alteromonadales</taxon>
        <taxon>Alteromonadaceae</taxon>
        <taxon>Paraglaciecola</taxon>
    </lineage>
</organism>
<dbReference type="CDD" id="cd10973">
    <property type="entry name" value="CE4_DAC_u4_5s"/>
    <property type="match status" value="1"/>
</dbReference>
<dbReference type="PANTHER" id="PTHR34216">
    <property type="match status" value="1"/>
</dbReference>
<reference evidence="5 6" key="1">
    <citation type="submission" date="2019-12" db="EMBL/GenBank/DDBJ databases">
        <title>Genome sequencing and assembly of endphytes of Porphyra tenera.</title>
        <authorList>
            <person name="Park J.M."/>
            <person name="Shin R."/>
            <person name="Jo S.H."/>
        </authorList>
    </citation>
    <scope>NUCLEOTIDE SEQUENCE [LARGE SCALE GENOMIC DNA]</scope>
    <source>
        <strain evidence="5 6">GPM4</strain>
    </source>
</reference>
<dbReference type="OrthoDB" id="9814639at2"/>
<gene>
    <name evidence="5" type="ORF">FX988_02714</name>
</gene>